<feature type="transmembrane region" description="Helical" evidence="1">
    <location>
        <begin position="19"/>
        <end position="39"/>
    </location>
</feature>
<evidence type="ECO:0000256" key="1">
    <source>
        <dbReference type="SAM" id="Phobius"/>
    </source>
</evidence>
<comment type="caution">
    <text evidence="2">The sequence shown here is derived from an EMBL/GenBank/DDBJ whole genome shotgun (WGS) entry which is preliminary data.</text>
</comment>
<feature type="transmembrane region" description="Helical" evidence="1">
    <location>
        <begin position="59"/>
        <end position="80"/>
    </location>
</feature>
<organism evidence="2 3">
    <name type="scientific">Flemingia macrophylla</name>
    <dbReference type="NCBI Taxonomy" id="520843"/>
    <lineage>
        <taxon>Eukaryota</taxon>
        <taxon>Viridiplantae</taxon>
        <taxon>Streptophyta</taxon>
        <taxon>Embryophyta</taxon>
        <taxon>Tracheophyta</taxon>
        <taxon>Spermatophyta</taxon>
        <taxon>Magnoliopsida</taxon>
        <taxon>eudicotyledons</taxon>
        <taxon>Gunneridae</taxon>
        <taxon>Pentapetalae</taxon>
        <taxon>rosids</taxon>
        <taxon>fabids</taxon>
        <taxon>Fabales</taxon>
        <taxon>Fabaceae</taxon>
        <taxon>Papilionoideae</taxon>
        <taxon>50 kb inversion clade</taxon>
        <taxon>NPAAA clade</taxon>
        <taxon>indigoferoid/millettioid clade</taxon>
        <taxon>Phaseoleae</taxon>
        <taxon>Flemingia</taxon>
    </lineage>
</organism>
<keyword evidence="1" id="KW-0472">Membrane</keyword>
<sequence length="98" mass="11463">MLCASLVERRRRLLANSHYLLIAFSIYVGTLVVNVVHQLTWKHGGVDWLNDDIDAGRLDYYYCLITGLATLNLVYIVFCVRRYCYKMNFRPEDVDETP</sequence>
<keyword evidence="1" id="KW-1133">Transmembrane helix</keyword>
<gene>
    <name evidence="2" type="ORF">Fmac_012249</name>
</gene>
<dbReference type="Gene3D" id="1.20.1250.20">
    <property type="entry name" value="MFS general substrate transporter like domains"/>
    <property type="match status" value="1"/>
</dbReference>
<dbReference type="AlphaFoldDB" id="A0ABD1MQL4"/>
<accession>A0ABD1MQL4</accession>
<evidence type="ECO:0000313" key="2">
    <source>
        <dbReference type="EMBL" id="KAL2337803.1"/>
    </source>
</evidence>
<keyword evidence="3" id="KW-1185">Reference proteome</keyword>
<proteinExistence type="predicted"/>
<name>A0ABD1MQL4_9FABA</name>
<keyword evidence="1" id="KW-0812">Transmembrane</keyword>
<dbReference type="InterPro" id="IPR036259">
    <property type="entry name" value="MFS_trans_sf"/>
</dbReference>
<evidence type="ECO:0000313" key="3">
    <source>
        <dbReference type="Proteomes" id="UP001603857"/>
    </source>
</evidence>
<dbReference type="Proteomes" id="UP001603857">
    <property type="component" value="Unassembled WGS sequence"/>
</dbReference>
<dbReference type="EMBL" id="JBGMDY010000004">
    <property type="protein sequence ID" value="KAL2337803.1"/>
    <property type="molecule type" value="Genomic_DNA"/>
</dbReference>
<reference evidence="2 3" key="1">
    <citation type="submission" date="2024-08" db="EMBL/GenBank/DDBJ databases">
        <title>Insights into the chromosomal genome structure of Flemingia macrophylla.</title>
        <authorList>
            <person name="Ding Y."/>
            <person name="Zhao Y."/>
            <person name="Bi W."/>
            <person name="Wu M."/>
            <person name="Zhao G."/>
            <person name="Gong Y."/>
            <person name="Li W."/>
            <person name="Zhang P."/>
        </authorList>
    </citation>
    <scope>NUCLEOTIDE SEQUENCE [LARGE SCALE GENOMIC DNA]</scope>
    <source>
        <strain evidence="2">DYQJB</strain>
        <tissue evidence="2">Leaf</tissue>
    </source>
</reference>
<protein>
    <submittedName>
        <fullName evidence="2">Uncharacterized protein</fullName>
    </submittedName>
</protein>